<evidence type="ECO:0000313" key="2">
    <source>
        <dbReference type="EMBL" id="CAK7264459.1"/>
    </source>
</evidence>
<gene>
    <name evidence="2" type="ORF">SEPCBS57363_001091</name>
</gene>
<evidence type="ECO:0000259" key="1">
    <source>
        <dbReference type="Pfam" id="PF24086"/>
    </source>
</evidence>
<protein>
    <recommendedName>
        <fullName evidence="1">DUF7371 domain-containing protein</fullName>
    </recommendedName>
</protein>
<accession>A0ABP0D8B3</accession>
<dbReference type="InterPro" id="IPR055795">
    <property type="entry name" value="DUF7371"/>
</dbReference>
<dbReference type="Proteomes" id="UP001642501">
    <property type="component" value="Unassembled WGS sequence"/>
</dbReference>
<name>A0ABP0D8B3_9PEZI</name>
<dbReference type="EMBL" id="CAWUOM010000010">
    <property type="protein sequence ID" value="CAK7264459.1"/>
    <property type="molecule type" value="Genomic_DNA"/>
</dbReference>
<sequence length="199" mass="21541">MRRAAECPHVSGDGRVNLNFDNVSVDAGKNGLELNSQIFAESDQGLHFGGGFERVVYSSRDSFIPSSLPALLRFDQMPGKTAKIEAADGCSRFNLVSWNLGCDPVGTLCRFNITGFHRIGNTDVVTVTKLLELPQVENPSGNQLQPVVFGATELSNLSSFTVQLEVGDSRVASWWSDDLSIALVCGSTDCTDRRVAMPL</sequence>
<keyword evidence="3" id="KW-1185">Reference proteome</keyword>
<evidence type="ECO:0000313" key="3">
    <source>
        <dbReference type="Proteomes" id="UP001642501"/>
    </source>
</evidence>
<proteinExistence type="predicted"/>
<feature type="domain" description="DUF7371" evidence="1">
    <location>
        <begin position="14"/>
        <end position="182"/>
    </location>
</feature>
<dbReference type="Pfam" id="PF24086">
    <property type="entry name" value="DUF7371"/>
    <property type="match status" value="1"/>
</dbReference>
<comment type="caution">
    <text evidence="2">The sequence shown here is derived from an EMBL/GenBank/DDBJ whole genome shotgun (WGS) entry which is preliminary data.</text>
</comment>
<organism evidence="2 3">
    <name type="scientific">Sporothrix epigloea</name>
    <dbReference type="NCBI Taxonomy" id="1892477"/>
    <lineage>
        <taxon>Eukaryota</taxon>
        <taxon>Fungi</taxon>
        <taxon>Dikarya</taxon>
        <taxon>Ascomycota</taxon>
        <taxon>Pezizomycotina</taxon>
        <taxon>Sordariomycetes</taxon>
        <taxon>Sordariomycetidae</taxon>
        <taxon>Ophiostomatales</taxon>
        <taxon>Ophiostomataceae</taxon>
        <taxon>Sporothrix</taxon>
    </lineage>
</organism>
<reference evidence="2 3" key="1">
    <citation type="submission" date="2024-01" db="EMBL/GenBank/DDBJ databases">
        <authorList>
            <person name="Allen C."/>
            <person name="Tagirdzhanova G."/>
        </authorList>
    </citation>
    <scope>NUCLEOTIDE SEQUENCE [LARGE SCALE GENOMIC DNA]</scope>
    <source>
        <strain evidence="2 3">CBS 573.63</strain>
    </source>
</reference>